<reference evidence="2" key="1">
    <citation type="submission" date="2023-01" db="EMBL/GenBank/DDBJ databases">
        <title>Genome assembly of the deep-sea coral Lophelia pertusa.</title>
        <authorList>
            <person name="Herrera S."/>
            <person name="Cordes E."/>
        </authorList>
    </citation>
    <scope>NUCLEOTIDE SEQUENCE</scope>
    <source>
        <strain evidence="2">USNM1676648</strain>
        <tissue evidence="2">Polyp</tissue>
    </source>
</reference>
<gene>
    <name evidence="2" type="ORF">OS493_008496</name>
</gene>
<comment type="caution">
    <text evidence="2">The sequence shown here is derived from an EMBL/GenBank/DDBJ whole genome shotgun (WGS) entry which is preliminary data.</text>
</comment>
<keyword evidence="3" id="KW-1185">Reference proteome</keyword>
<sequence length="143" mass="16096">MKEVKAGDWHDIAFRLSALCGGFEKYDILEDMGFSAQNRRKLSQGTLAEQRQNLEELLQRGSLTDTQREETLISTGSEPELNKSRIYPTGGYKRTLSEGTITVKNVSAMKKIIRVPKSHSLELDMSSFDFSELRSSSLCSTEL</sequence>
<protein>
    <submittedName>
        <fullName evidence="2">Uncharacterized protein</fullName>
    </submittedName>
</protein>
<organism evidence="2 3">
    <name type="scientific">Desmophyllum pertusum</name>
    <dbReference type="NCBI Taxonomy" id="174260"/>
    <lineage>
        <taxon>Eukaryota</taxon>
        <taxon>Metazoa</taxon>
        <taxon>Cnidaria</taxon>
        <taxon>Anthozoa</taxon>
        <taxon>Hexacorallia</taxon>
        <taxon>Scleractinia</taxon>
        <taxon>Caryophylliina</taxon>
        <taxon>Caryophylliidae</taxon>
        <taxon>Desmophyllum</taxon>
    </lineage>
</organism>
<evidence type="ECO:0000313" key="2">
    <source>
        <dbReference type="EMBL" id="KAJ7386373.1"/>
    </source>
</evidence>
<dbReference type="OrthoDB" id="5977118at2759"/>
<dbReference type="AlphaFoldDB" id="A0A9W9ZR14"/>
<proteinExistence type="predicted"/>
<feature type="region of interest" description="Disordered" evidence="1">
    <location>
        <begin position="65"/>
        <end position="86"/>
    </location>
</feature>
<evidence type="ECO:0000256" key="1">
    <source>
        <dbReference type="SAM" id="MobiDB-lite"/>
    </source>
</evidence>
<evidence type="ECO:0000313" key="3">
    <source>
        <dbReference type="Proteomes" id="UP001163046"/>
    </source>
</evidence>
<name>A0A9W9ZR14_9CNID</name>
<dbReference type="Proteomes" id="UP001163046">
    <property type="component" value="Unassembled WGS sequence"/>
</dbReference>
<accession>A0A9W9ZR14</accession>
<dbReference type="EMBL" id="MU825876">
    <property type="protein sequence ID" value="KAJ7386373.1"/>
    <property type="molecule type" value="Genomic_DNA"/>
</dbReference>